<feature type="region of interest" description="Disordered" evidence="1">
    <location>
        <begin position="133"/>
        <end position="182"/>
    </location>
</feature>
<gene>
    <name evidence="2" type="ORF">I312_02833</name>
</gene>
<name>A0A0D0VJW9_CRYGA</name>
<feature type="compositionally biased region" description="Polar residues" evidence="1">
    <location>
        <begin position="135"/>
        <end position="144"/>
    </location>
</feature>
<dbReference type="AlphaFoldDB" id="A0A0D0VJW9"/>
<organism evidence="2">
    <name type="scientific">Cryptococcus bacillisporus CA1280</name>
    <dbReference type="NCBI Taxonomy" id="1296109"/>
    <lineage>
        <taxon>Eukaryota</taxon>
        <taxon>Fungi</taxon>
        <taxon>Dikarya</taxon>
        <taxon>Basidiomycota</taxon>
        <taxon>Agaricomycotina</taxon>
        <taxon>Tremellomycetes</taxon>
        <taxon>Tremellales</taxon>
        <taxon>Cryptococcaceae</taxon>
        <taxon>Cryptococcus</taxon>
        <taxon>Cryptococcus gattii species complex</taxon>
    </lineage>
</organism>
<dbReference type="HOGENOM" id="CLU_129406_0_0_1"/>
<evidence type="ECO:0000313" key="2">
    <source>
        <dbReference type="EMBL" id="KIR47686.1"/>
    </source>
</evidence>
<proteinExistence type="predicted"/>
<protein>
    <submittedName>
        <fullName evidence="2">Uncharacterized protein</fullName>
    </submittedName>
</protein>
<dbReference type="OrthoDB" id="10561045at2759"/>
<evidence type="ECO:0000256" key="1">
    <source>
        <dbReference type="SAM" id="MobiDB-lite"/>
    </source>
</evidence>
<sequence length="182" mass="20459">MARHYWQNDEEAQTFKELDSRFRRTFLITLKKSGYEEDRALAEGARQTSIMSDLPIESRLAGLNLSSDAPSFIDSGKVRIPSELVIDHRSIRMTGDGENTFSGTEEENIAAAEHVIKMRRLWALPIPTMEALEASENSQGSRTRQSSKNKREKARRRRRKIKAEKSKATDDDAGTTGGSNTG</sequence>
<accession>A0A0D0VJW9</accession>
<feature type="compositionally biased region" description="Basic residues" evidence="1">
    <location>
        <begin position="145"/>
        <end position="162"/>
    </location>
</feature>
<dbReference type="EMBL" id="KN847979">
    <property type="protein sequence ID" value="KIR47686.1"/>
    <property type="molecule type" value="Genomic_DNA"/>
</dbReference>
<reference evidence="2" key="1">
    <citation type="submission" date="2015-01" db="EMBL/GenBank/DDBJ databases">
        <title>The Genome Sequence of Cryptococcus gattii CA1280.</title>
        <authorList>
            <consortium name="The Broad Institute Genomics Platform"/>
            <person name="Cuomo C."/>
            <person name="Litvintseva A."/>
            <person name="Chen Y."/>
            <person name="Heitman J."/>
            <person name="Sun S."/>
            <person name="Springer D."/>
            <person name="Dromer F."/>
            <person name="Young S."/>
            <person name="Zeng Q."/>
            <person name="Gargeya S."/>
            <person name="Abouelleil A."/>
            <person name="Alvarado L."/>
            <person name="Chapman S.B."/>
            <person name="Gainer-Dewar J."/>
            <person name="Goldberg J."/>
            <person name="Griggs A."/>
            <person name="Gujja S."/>
            <person name="Hansen M."/>
            <person name="Howarth C."/>
            <person name="Imamovic A."/>
            <person name="Larimer J."/>
            <person name="Murphy C."/>
            <person name="Naylor J."/>
            <person name="Pearson M."/>
            <person name="Priest M."/>
            <person name="Roberts A."/>
            <person name="Saif S."/>
            <person name="Shea T."/>
            <person name="Sykes S."/>
            <person name="Wortman J."/>
            <person name="Nusbaum C."/>
            <person name="Birren B."/>
        </authorList>
    </citation>
    <scope>NUCLEOTIDE SEQUENCE [LARGE SCALE GENOMIC DNA]</scope>
    <source>
        <strain evidence="2">CA1280</strain>
    </source>
</reference>